<evidence type="ECO:0000313" key="2">
    <source>
        <dbReference type="Proteomes" id="UP000626109"/>
    </source>
</evidence>
<sequence>MCSNNCKERLRDLSSSCTSEAQKTNAAPLISLCTECGSGYEDVMAEVTVCVAIQINASNSLPLCHANCQPLACRVFNSCRPGSSVNFLGLDGPGLALFFQNMSSQMSTCPCWTGTGFGCGGGQCQMPVSGAMGSQTSGLASALLALLSLLSLLSL</sequence>
<name>A0A813KMB2_POLGL</name>
<dbReference type="AlphaFoldDB" id="A0A813KMB2"/>
<reference evidence="1" key="1">
    <citation type="submission" date="2021-02" db="EMBL/GenBank/DDBJ databases">
        <authorList>
            <person name="Dougan E. K."/>
            <person name="Rhodes N."/>
            <person name="Thang M."/>
            <person name="Chan C."/>
        </authorList>
    </citation>
    <scope>NUCLEOTIDE SEQUENCE</scope>
</reference>
<comment type="caution">
    <text evidence="1">The sequence shown here is derived from an EMBL/GenBank/DDBJ whole genome shotgun (WGS) entry which is preliminary data.</text>
</comment>
<proteinExistence type="predicted"/>
<accession>A0A813KMB2</accession>
<organism evidence="1 2">
    <name type="scientific">Polarella glacialis</name>
    <name type="common">Dinoflagellate</name>
    <dbReference type="NCBI Taxonomy" id="89957"/>
    <lineage>
        <taxon>Eukaryota</taxon>
        <taxon>Sar</taxon>
        <taxon>Alveolata</taxon>
        <taxon>Dinophyceae</taxon>
        <taxon>Suessiales</taxon>
        <taxon>Suessiaceae</taxon>
        <taxon>Polarella</taxon>
    </lineage>
</organism>
<dbReference type="Proteomes" id="UP000626109">
    <property type="component" value="Unassembled WGS sequence"/>
</dbReference>
<evidence type="ECO:0000313" key="1">
    <source>
        <dbReference type="EMBL" id="CAE8702953.1"/>
    </source>
</evidence>
<protein>
    <submittedName>
        <fullName evidence="1">Uncharacterized protein</fullName>
    </submittedName>
</protein>
<dbReference type="EMBL" id="CAJNNW010030271">
    <property type="protein sequence ID" value="CAE8702953.1"/>
    <property type="molecule type" value="Genomic_DNA"/>
</dbReference>
<gene>
    <name evidence="1" type="ORF">PGLA2088_LOCUS32671</name>
</gene>